<comment type="caution">
    <text evidence="2">The sequence shown here is derived from an EMBL/GenBank/DDBJ whole genome shotgun (WGS) entry which is preliminary data.</text>
</comment>
<feature type="transmembrane region" description="Helical" evidence="1">
    <location>
        <begin position="49"/>
        <end position="71"/>
    </location>
</feature>
<dbReference type="AlphaFoldDB" id="A0A818LV09"/>
<sequence length="259" mass="29661">MITSMVSFFVHLSEQITFYMSIPILLFGGIFNLIVFLSLKTFRKKSCSLYLMIMPWFNIGQLLTGNLSRMINAGYNIDWTHNSLFYSSLIFSILHEIPSIIYSNYGHSALSNQPIYIITNSIYQQYKAYGYFLVLAGFLPVFIPVIFGSLAYKNAPELTYRTVPNCSTFTVMMPYNMYVTVATILNLRDGPVAAAKLQFAESLTIAVYYSYFAAPFYIYVSVSRRFRQQLIYVLSQTCVTCFRRQRVISNQVLSAADGY</sequence>
<feature type="transmembrane region" description="Helical" evidence="1">
    <location>
        <begin position="167"/>
        <end position="187"/>
    </location>
</feature>
<feature type="transmembrane region" description="Helical" evidence="1">
    <location>
        <begin position="16"/>
        <end position="37"/>
    </location>
</feature>
<organism evidence="2 3">
    <name type="scientific">Rotaria socialis</name>
    <dbReference type="NCBI Taxonomy" id="392032"/>
    <lineage>
        <taxon>Eukaryota</taxon>
        <taxon>Metazoa</taxon>
        <taxon>Spiralia</taxon>
        <taxon>Gnathifera</taxon>
        <taxon>Rotifera</taxon>
        <taxon>Eurotatoria</taxon>
        <taxon>Bdelloidea</taxon>
        <taxon>Philodinida</taxon>
        <taxon>Philodinidae</taxon>
        <taxon>Rotaria</taxon>
    </lineage>
</organism>
<evidence type="ECO:0000313" key="3">
    <source>
        <dbReference type="Proteomes" id="UP000663865"/>
    </source>
</evidence>
<keyword evidence="1" id="KW-0812">Transmembrane</keyword>
<accession>A0A818LV09</accession>
<proteinExistence type="predicted"/>
<feature type="transmembrane region" description="Helical" evidence="1">
    <location>
        <begin position="199"/>
        <end position="220"/>
    </location>
</feature>
<name>A0A818LV09_9BILA</name>
<evidence type="ECO:0000256" key="1">
    <source>
        <dbReference type="SAM" id="Phobius"/>
    </source>
</evidence>
<dbReference type="EMBL" id="CAJNYV010003522">
    <property type="protein sequence ID" value="CAF3584479.1"/>
    <property type="molecule type" value="Genomic_DNA"/>
</dbReference>
<feature type="transmembrane region" description="Helical" evidence="1">
    <location>
        <begin position="126"/>
        <end position="147"/>
    </location>
</feature>
<keyword evidence="1" id="KW-0472">Membrane</keyword>
<evidence type="ECO:0000313" key="2">
    <source>
        <dbReference type="EMBL" id="CAF3584479.1"/>
    </source>
</evidence>
<gene>
    <name evidence="2" type="ORF">KIK155_LOCUS20118</name>
</gene>
<reference evidence="2" key="1">
    <citation type="submission" date="2021-02" db="EMBL/GenBank/DDBJ databases">
        <authorList>
            <person name="Nowell W R."/>
        </authorList>
    </citation>
    <scope>NUCLEOTIDE SEQUENCE</scope>
</reference>
<keyword evidence="1" id="KW-1133">Transmembrane helix</keyword>
<protein>
    <submittedName>
        <fullName evidence="2">Uncharacterized protein</fullName>
    </submittedName>
</protein>
<dbReference type="Proteomes" id="UP000663865">
    <property type="component" value="Unassembled WGS sequence"/>
</dbReference>